<evidence type="ECO:0000313" key="2">
    <source>
        <dbReference type="EMBL" id="AFY80177.1"/>
    </source>
</evidence>
<keyword evidence="3" id="KW-1185">Reference proteome</keyword>
<dbReference type="RefSeq" id="WP_015146827.1">
    <property type="nucleotide sequence ID" value="NC_019693.1"/>
</dbReference>
<organism evidence="2 3">
    <name type="scientific">Oscillatoria acuminata PCC 6304</name>
    <dbReference type="NCBI Taxonomy" id="56110"/>
    <lineage>
        <taxon>Bacteria</taxon>
        <taxon>Bacillati</taxon>
        <taxon>Cyanobacteriota</taxon>
        <taxon>Cyanophyceae</taxon>
        <taxon>Oscillatoriophycideae</taxon>
        <taxon>Oscillatoriales</taxon>
        <taxon>Oscillatoriaceae</taxon>
        <taxon>Oscillatoria</taxon>
    </lineage>
</organism>
<evidence type="ECO:0000256" key="1">
    <source>
        <dbReference type="SAM" id="Coils"/>
    </source>
</evidence>
<name>K9TB98_9CYAN</name>
<dbReference type="EMBL" id="CP003607">
    <property type="protein sequence ID" value="AFY80177.1"/>
    <property type="molecule type" value="Genomic_DNA"/>
</dbReference>
<dbReference type="HOGENOM" id="CLU_1833168_0_0_3"/>
<reference evidence="2 3" key="1">
    <citation type="submission" date="2012-06" db="EMBL/GenBank/DDBJ databases">
        <title>Finished chromosome of genome of Oscillatoria acuminata PCC 6304.</title>
        <authorList>
            <consortium name="US DOE Joint Genome Institute"/>
            <person name="Gugger M."/>
            <person name="Coursin T."/>
            <person name="Rippka R."/>
            <person name="Tandeau De Marsac N."/>
            <person name="Huntemann M."/>
            <person name="Wei C.-L."/>
            <person name="Han J."/>
            <person name="Detter J.C."/>
            <person name="Han C."/>
            <person name="Tapia R."/>
            <person name="Davenport K."/>
            <person name="Daligault H."/>
            <person name="Erkkila T."/>
            <person name="Gu W."/>
            <person name="Munk A.C.C."/>
            <person name="Teshima H."/>
            <person name="Xu Y."/>
            <person name="Chain P."/>
            <person name="Chen A."/>
            <person name="Krypides N."/>
            <person name="Mavromatis K."/>
            <person name="Markowitz V."/>
            <person name="Szeto E."/>
            <person name="Ivanova N."/>
            <person name="Mikhailova N."/>
            <person name="Ovchinnikova G."/>
            <person name="Pagani I."/>
            <person name="Pati A."/>
            <person name="Goodwin L."/>
            <person name="Peters L."/>
            <person name="Pitluck S."/>
            <person name="Woyke T."/>
            <person name="Kerfeld C."/>
        </authorList>
    </citation>
    <scope>NUCLEOTIDE SEQUENCE [LARGE SCALE GENOMIC DNA]</scope>
    <source>
        <strain evidence="2 3">PCC 6304</strain>
    </source>
</reference>
<feature type="coiled-coil region" evidence="1">
    <location>
        <begin position="60"/>
        <end position="87"/>
    </location>
</feature>
<dbReference type="Proteomes" id="UP000010367">
    <property type="component" value="Chromosome"/>
</dbReference>
<dbReference type="OrthoDB" id="583342at2"/>
<sequence length="140" mass="16002">MKIKKVGYGYTQNLGNYEAAKVYAEIEVETKEGADPDAADKASDGLRTWVHLQLPDPSNIEDLKLRARAIERKIDQGIEALTRLRNKWDDAIALLEKHGITITEEFPWKPQVPEPPPDIPDFPLLDEEEVVEYEDPDEYI</sequence>
<dbReference type="STRING" id="56110.Oscil6304_0428"/>
<dbReference type="AlphaFoldDB" id="K9TB98"/>
<dbReference type="KEGG" id="oac:Oscil6304_0428"/>
<protein>
    <submittedName>
        <fullName evidence="2">Uncharacterized protein</fullName>
    </submittedName>
</protein>
<gene>
    <name evidence="2" type="ORF">Oscil6304_0428</name>
</gene>
<evidence type="ECO:0000313" key="3">
    <source>
        <dbReference type="Proteomes" id="UP000010367"/>
    </source>
</evidence>
<proteinExistence type="predicted"/>
<accession>K9TB98</accession>
<dbReference type="eggNOG" id="ENOG5034C9J">
    <property type="taxonomic scope" value="Bacteria"/>
</dbReference>
<keyword evidence="1" id="KW-0175">Coiled coil</keyword>
<dbReference type="InParanoid" id="K9TB98"/>